<dbReference type="GO" id="GO:0008049">
    <property type="term" value="P:male courtship behavior"/>
    <property type="evidence" value="ECO:0007669"/>
    <property type="project" value="TreeGrafter"/>
</dbReference>
<evidence type="ECO:0000256" key="1">
    <source>
        <dbReference type="ARBA" id="ARBA00004651"/>
    </source>
</evidence>
<dbReference type="GO" id="GO:0007635">
    <property type="term" value="P:chemosensory behavior"/>
    <property type="evidence" value="ECO:0007669"/>
    <property type="project" value="TreeGrafter"/>
</dbReference>
<dbReference type="PANTHER" id="PTHR21143:SF104">
    <property type="entry name" value="GUSTATORY RECEPTOR 8A-RELATED"/>
    <property type="match status" value="1"/>
</dbReference>
<evidence type="ECO:0000256" key="4">
    <source>
        <dbReference type="ARBA" id="ARBA00022989"/>
    </source>
</evidence>
<gene>
    <name evidence="9" type="ORF">GE061_016192</name>
</gene>
<dbReference type="GO" id="GO:0050909">
    <property type="term" value="P:sensory perception of taste"/>
    <property type="evidence" value="ECO:0007669"/>
    <property type="project" value="InterPro"/>
</dbReference>
<dbReference type="Proteomes" id="UP000466442">
    <property type="component" value="Unassembled WGS sequence"/>
</dbReference>
<evidence type="ECO:0000256" key="2">
    <source>
        <dbReference type="ARBA" id="ARBA00022475"/>
    </source>
</evidence>
<keyword evidence="6 8" id="KW-0675">Receptor</keyword>
<feature type="transmembrane region" description="Helical" evidence="8">
    <location>
        <begin position="161"/>
        <end position="188"/>
    </location>
</feature>
<evidence type="ECO:0000256" key="5">
    <source>
        <dbReference type="ARBA" id="ARBA00023136"/>
    </source>
</evidence>
<keyword evidence="4 8" id="KW-1133">Transmembrane helix</keyword>
<comment type="function">
    <text evidence="8">Gustatory receptor which mediates acceptance or avoidance behavior, depending on its substrates.</text>
</comment>
<feature type="transmembrane region" description="Helical" evidence="8">
    <location>
        <begin position="130"/>
        <end position="149"/>
    </location>
</feature>
<dbReference type="Pfam" id="PF08395">
    <property type="entry name" value="7tm_7"/>
    <property type="match status" value="1"/>
</dbReference>
<name>A0A6A4JUW3_APOLU</name>
<dbReference type="OrthoDB" id="5795306at2759"/>
<evidence type="ECO:0000256" key="6">
    <source>
        <dbReference type="ARBA" id="ARBA00023170"/>
    </source>
</evidence>
<dbReference type="GO" id="GO:0030424">
    <property type="term" value="C:axon"/>
    <property type="evidence" value="ECO:0007669"/>
    <property type="project" value="TreeGrafter"/>
</dbReference>
<keyword evidence="2 8" id="KW-1003">Cell membrane</keyword>
<comment type="caution">
    <text evidence="9">The sequence shown here is derived from an EMBL/GenBank/DDBJ whole genome shotgun (WGS) entry which is preliminary data.</text>
</comment>
<reference evidence="9" key="1">
    <citation type="journal article" date="2021" name="Mol. Ecol. Resour.">
        <title>Apolygus lucorum genome provides insights into omnivorousness and mesophyll feeding.</title>
        <authorList>
            <person name="Liu Y."/>
            <person name="Liu H."/>
            <person name="Wang H."/>
            <person name="Huang T."/>
            <person name="Liu B."/>
            <person name="Yang B."/>
            <person name="Yin L."/>
            <person name="Li B."/>
            <person name="Zhang Y."/>
            <person name="Zhang S."/>
            <person name="Jiang F."/>
            <person name="Zhang X."/>
            <person name="Ren Y."/>
            <person name="Wang B."/>
            <person name="Wang S."/>
            <person name="Lu Y."/>
            <person name="Wu K."/>
            <person name="Fan W."/>
            <person name="Wang G."/>
        </authorList>
    </citation>
    <scope>NUCLEOTIDE SEQUENCE</scope>
    <source>
        <strain evidence="9">12Hb</strain>
    </source>
</reference>
<comment type="similarity">
    <text evidence="8">Belongs to the insect chemoreceptor superfamily. Gustatory receptor (GR) family.</text>
</comment>
<evidence type="ECO:0000313" key="9">
    <source>
        <dbReference type="EMBL" id="KAF6207744.1"/>
    </source>
</evidence>
<dbReference type="EMBL" id="WIXP02000007">
    <property type="protein sequence ID" value="KAF6207744.1"/>
    <property type="molecule type" value="Genomic_DNA"/>
</dbReference>
<keyword evidence="5 8" id="KW-0472">Membrane</keyword>
<comment type="subcellular location">
    <subcellularLocation>
        <location evidence="1 8">Cell membrane</location>
        <topology evidence="1 8">Multi-pass membrane protein</topology>
    </subcellularLocation>
</comment>
<dbReference type="PANTHER" id="PTHR21143">
    <property type="entry name" value="INVERTEBRATE GUSTATORY RECEPTOR"/>
    <property type="match status" value="1"/>
</dbReference>
<dbReference type="InterPro" id="IPR013604">
    <property type="entry name" value="7TM_chemorcpt"/>
</dbReference>
<protein>
    <recommendedName>
        <fullName evidence="8">Gustatory receptor</fullName>
    </recommendedName>
</protein>
<proteinExistence type="inferred from homology"/>
<dbReference type="GO" id="GO:0043025">
    <property type="term" value="C:neuronal cell body"/>
    <property type="evidence" value="ECO:0007669"/>
    <property type="project" value="TreeGrafter"/>
</dbReference>
<dbReference type="GO" id="GO:0007165">
    <property type="term" value="P:signal transduction"/>
    <property type="evidence" value="ECO:0007669"/>
    <property type="project" value="UniProtKB-KW"/>
</dbReference>
<feature type="transmembrane region" description="Helical" evidence="8">
    <location>
        <begin position="226"/>
        <end position="247"/>
    </location>
</feature>
<keyword evidence="10" id="KW-1185">Reference proteome</keyword>
<evidence type="ECO:0000256" key="3">
    <source>
        <dbReference type="ARBA" id="ARBA00022692"/>
    </source>
</evidence>
<keyword evidence="7 8" id="KW-0807">Transducer</keyword>
<dbReference type="GO" id="GO:0005886">
    <property type="term" value="C:plasma membrane"/>
    <property type="evidence" value="ECO:0007669"/>
    <property type="project" value="UniProtKB-SubCell"/>
</dbReference>
<evidence type="ECO:0000256" key="8">
    <source>
        <dbReference type="RuleBase" id="RU363108"/>
    </source>
</evidence>
<feature type="transmembrane region" description="Helical" evidence="8">
    <location>
        <begin position="45"/>
        <end position="71"/>
    </location>
</feature>
<organism evidence="9 10">
    <name type="scientific">Apolygus lucorum</name>
    <name type="common">Small green plant bug</name>
    <name type="synonym">Lygocoris lucorum</name>
    <dbReference type="NCBI Taxonomy" id="248454"/>
    <lineage>
        <taxon>Eukaryota</taxon>
        <taxon>Metazoa</taxon>
        <taxon>Ecdysozoa</taxon>
        <taxon>Arthropoda</taxon>
        <taxon>Hexapoda</taxon>
        <taxon>Insecta</taxon>
        <taxon>Pterygota</taxon>
        <taxon>Neoptera</taxon>
        <taxon>Paraneoptera</taxon>
        <taxon>Hemiptera</taxon>
        <taxon>Heteroptera</taxon>
        <taxon>Panheteroptera</taxon>
        <taxon>Cimicomorpha</taxon>
        <taxon>Miridae</taxon>
        <taxon>Mirini</taxon>
        <taxon>Apolygus</taxon>
    </lineage>
</organism>
<dbReference type="AlphaFoldDB" id="A0A6A4JUW3"/>
<sequence length="401" mass="45323">MSVHPTDGRYFSAGKLPETLQLLFRLSRIFGLLPYDSLNVISRSWYIYSIFPVFIIMIGSSGFCIHTLYYTNFLALNPSMFTTTLLYLTQQGMQVVCLFSHILSIGLYRSDFDELLIALPEWAYSGEKSRFAGFWTVFGVIFLTFYYTFTTILANTEWSSVCWYTFVCLNEICIYLILIQFCTLLEIIEMQLKSLTLLLSRNRNLVPLTETHYAFVGRSSTVNSVYAWQILIICTLIFINFVSWLFNAMTDVMSEHPQAYSILLKVSYCMWQIANIYFIAGSCEAVVEKVETFSAELFRIMRESKNLCDNEKLNLYVSMKQTVKFTACGFFSVGYPLVTSIIAAATTYLVILVQFSLSSSSSSSTTAPPTTLSGTTPKISFVSTLTSTSPASNLHSTTAIP</sequence>
<evidence type="ECO:0000313" key="10">
    <source>
        <dbReference type="Proteomes" id="UP000466442"/>
    </source>
</evidence>
<feature type="transmembrane region" description="Helical" evidence="8">
    <location>
        <begin position="333"/>
        <end position="353"/>
    </location>
</feature>
<evidence type="ECO:0000256" key="7">
    <source>
        <dbReference type="ARBA" id="ARBA00023224"/>
    </source>
</evidence>
<dbReference type="GO" id="GO:0030425">
    <property type="term" value="C:dendrite"/>
    <property type="evidence" value="ECO:0007669"/>
    <property type="project" value="TreeGrafter"/>
</dbReference>
<comment type="caution">
    <text evidence="8">Lacks conserved residue(s) required for the propagation of feature annotation.</text>
</comment>
<accession>A0A6A4JUW3</accession>
<keyword evidence="3 8" id="KW-0812">Transmembrane</keyword>